<dbReference type="AlphaFoldDB" id="A0A6J5TS07"/>
<protein>
    <submittedName>
        <fullName evidence="8">Uncharacterized protein</fullName>
    </submittedName>
</protein>
<dbReference type="CDD" id="cd00167">
    <property type="entry name" value="SANT"/>
    <property type="match status" value="2"/>
</dbReference>
<feature type="domain" description="HTH myb-type" evidence="7">
    <location>
        <begin position="9"/>
        <end position="61"/>
    </location>
</feature>
<evidence type="ECO:0000313" key="8">
    <source>
        <dbReference type="EMBL" id="CAB4266007.1"/>
    </source>
</evidence>
<dbReference type="SUPFAM" id="SSF46689">
    <property type="entry name" value="Homeodomain-like"/>
    <property type="match status" value="1"/>
</dbReference>
<dbReference type="Pfam" id="PF00249">
    <property type="entry name" value="Myb_DNA-binding"/>
    <property type="match status" value="2"/>
</dbReference>
<evidence type="ECO:0000256" key="5">
    <source>
        <dbReference type="SAM" id="MobiDB-lite"/>
    </source>
</evidence>
<evidence type="ECO:0000256" key="3">
    <source>
        <dbReference type="ARBA" id="ARBA00023125"/>
    </source>
</evidence>
<proteinExistence type="predicted"/>
<feature type="domain" description="Myb-like" evidence="6">
    <location>
        <begin position="9"/>
        <end position="61"/>
    </location>
</feature>
<dbReference type="Proteomes" id="UP000507222">
    <property type="component" value="Unassembled WGS sequence"/>
</dbReference>
<dbReference type="EMBL" id="CAEKDK010000001">
    <property type="protein sequence ID" value="CAB4266007.1"/>
    <property type="molecule type" value="Genomic_DNA"/>
</dbReference>
<dbReference type="InterPro" id="IPR017930">
    <property type="entry name" value="Myb_dom"/>
</dbReference>
<dbReference type="PANTHER" id="PTHR47999">
    <property type="entry name" value="TRANSCRIPTION FACTOR MYB8-RELATED-RELATED"/>
    <property type="match status" value="1"/>
</dbReference>
<evidence type="ECO:0000256" key="1">
    <source>
        <dbReference type="ARBA" id="ARBA00004123"/>
    </source>
</evidence>
<evidence type="ECO:0000256" key="2">
    <source>
        <dbReference type="ARBA" id="ARBA00022737"/>
    </source>
</evidence>
<dbReference type="PROSITE" id="PS51294">
    <property type="entry name" value="HTH_MYB"/>
    <property type="match status" value="2"/>
</dbReference>
<sequence length="279" mass="31641">MERSYRCDKDGLSKGAWTALEDQILIDYVKDHGEGRWGKLSRETGLKRCGKSCRLRWLNYLRPEIKRGNITEDEEDLIIRLHKLLGNRWTLIAGRLPGRTDNEIKNYWNSVLRKKAQESNSERSRNEWKMTKDTEKAVPSLKMDSNFIQNGLTPTSCTNNEQLGTTNTLAEPFISGVEATNMEVKSDSSNGFLPITRENDMTWNFIRDLNAGELGISEFLHTDFSKLCELNTTIFDCTSGCRNGSLMSTSTAEAPSNLQEWLNDWAADDNCLPEAAFGP</sequence>
<dbReference type="InterPro" id="IPR009057">
    <property type="entry name" value="Homeodomain-like_sf"/>
</dbReference>
<dbReference type="Gene3D" id="1.10.10.60">
    <property type="entry name" value="Homeodomain-like"/>
    <property type="match status" value="2"/>
</dbReference>
<organism evidence="8 9">
    <name type="scientific">Prunus armeniaca</name>
    <name type="common">Apricot</name>
    <name type="synonym">Armeniaca vulgaris</name>
    <dbReference type="NCBI Taxonomy" id="36596"/>
    <lineage>
        <taxon>Eukaryota</taxon>
        <taxon>Viridiplantae</taxon>
        <taxon>Streptophyta</taxon>
        <taxon>Embryophyta</taxon>
        <taxon>Tracheophyta</taxon>
        <taxon>Spermatophyta</taxon>
        <taxon>Magnoliopsida</taxon>
        <taxon>eudicotyledons</taxon>
        <taxon>Gunneridae</taxon>
        <taxon>Pentapetalae</taxon>
        <taxon>rosids</taxon>
        <taxon>fabids</taxon>
        <taxon>Rosales</taxon>
        <taxon>Rosaceae</taxon>
        <taxon>Amygdaloideae</taxon>
        <taxon>Amygdaleae</taxon>
        <taxon>Prunus</taxon>
    </lineage>
</organism>
<reference evidence="8 9" key="1">
    <citation type="submission" date="2020-05" db="EMBL/GenBank/DDBJ databases">
        <authorList>
            <person name="Campoy J."/>
            <person name="Schneeberger K."/>
            <person name="Spophaly S."/>
        </authorList>
    </citation>
    <scope>NUCLEOTIDE SEQUENCE [LARGE SCALE GENOMIC DNA]</scope>
    <source>
        <strain evidence="8">PruArmRojPasFocal</strain>
    </source>
</reference>
<feature type="region of interest" description="Disordered" evidence="5">
    <location>
        <begin position="115"/>
        <end position="135"/>
    </location>
</feature>
<dbReference type="GO" id="GO:0005634">
    <property type="term" value="C:nucleus"/>
    <property type="evidence" value="ECO:0007669"/>
    <property type="project" value="UniProtKB-SubCell"/>
</dbReference>
<keyword evidence="4" id="KW-0539">Nucleus</keyword>
<dbReference type="InterPro" id="IPR015495">
    <property type="entry name" value="Myb_TF_plants"/>
</dbReference>
<dbReference type="PANTHER" id="PTHR47999:SF96">
    <property type="entry name" value="TRANSCRIPTION REPRESSOR MYB6-LIKE"/>
    <property type="match status" value="1"/>
</dbReference>
<keyword evidence="2" id="KW-0677">Repeat</keyword>
<feature type="domain" description="Myb-like" evidence="6">
    <location>
        <begin position="62"/>
        <end position="112"/>
    </location>
</feature>
<evidence type="ECO:0000256" key="4">
    <source>
        <dbReference type="ARBA" id="ARBA00023242"/>
    </source>
</evidence>
<dbReference type="PROSITE" id="PS50090">
    <property type="entry name" value="MYB_LIKE"/>
    <property type="match status" value="2"/>
</dbReference>
<dbReference type="InterPro" id="IPR001005">
    <property type="entry name" value="SANT/Myb"/>
</dbReference>
<accession>A0A6J5TS07</accession>
<dbReference type="GO" id="GO:0003677">
    <property type="term" value="F:DNA binding"/>
    <property type="evidence" value="ECO:0007669"/>
    <property type="project" value="UniProtKB-KW"/>
</dbReference>
<name>A0A6J5TS07_PRUAR</name>
<dbReference type="SMART" id="SM00717">
    <property type="entry name" value="SANT"/>
    <property type="match status" value="2"/>
</dbReference>
<evidence type="ECO:0000259" key="7">
    <source>
        <dbReference type="PROSITE" id="PS51294"/>
    </source>
</evidence>
<evidence type="ECO:0000259" key="6">
    <source>
        <dbReference type="PROSITE" id="PS50090"/>
    </source>
</evidence>
<keyword evidence="3" id="KW-0238">DNA-binding</keyword>
<gene>
    <name evidence="8" type="ORF">CURHAP_LOCUS8237</name>
</gene>
<evidence type="ECO:0000313" key="9">
    <source>
        <dbReference type="Proteomes" id="UP000507222"/>
    </source>
</evidence>
<dbReference type="FunFam" id="1.10.10.60:FF:000001">
    <property type="entry name" value="MYB-related transcription factor"/>
    <property type="match status" value="1"/>
</dbReference>
<comment type="subcellular location">
    <subcellularLocation>
        <location evidence="1">Nucleus</location>
    </subcellularLocation>
</comment>
<feature type="domain" description="HTH myb-type" evidence="7">
    <location>
        <begin position="62"/>
        <end position="116"/>
    </location>
</feature>